<keyword evidence="1" id="KW-0812">Transmembrane</keyword>
<dbReference type="AlphaFoldDB" id="A0A2H1WAA8"/>
<proteinExistence type="predicted"/>
<name>A0A2H1WAA8_SPOFR</name>
<protein>
    <submittedName>
        <fullName evidence="2">SFRICE_034246</fullName>
    </submittedName>
</protein>
<keyword evidence="1" id="KW-0472">Membrane</keyword>
<gene>
    <name evidence="2" type="ORF">SFRICE_034246</name>
</gene>
<organism evidence="2">
    <name type="scientific">Spodoptera frugiperda</name>
    <name type="common">Fall armyworm</name>
    <dbReference type="NCBI Taxonomy" id="7108"/>
    <lineage>
        <taxon>Eukaryota</taxon>
        <taxon>Metazoa</taxon>
        <taxon>Ecdysozoa</taxon>
        <taxon>Arthropoda</taxon>
        <taxon>Hexapoda</taxon>
        <taxon>Insecta</taxon>
        <taxon>Pterygota</taxon>
        <taxon>Neoptera</taxon>
        <taxon>Endopterygota</taxon>
        <taxon>Lepidoptera</taxon>
        <taxon>Glossata</taxon>
        <taxon>Ditrysia</taxon>
        <taxon>Noctuoidea</taxon>
        <taxon>Noctuidae</taxon>
        <taxon>Amphipyrinae</taxon>
        <taxon>Spodoptera</taxon>
    </lineage>
</organism>
<dbReference type="EMBL" id="ODYU01007206">
    <property type="protein sequence ID" value="SOQ49782.1"/>
    <property type="molecule type" value="Genomic_DNA"/>
</dbReference>
<feature type="transmembrane region" description="Helical" evidence="1">
    <location>
        <begin position="21"/>
        <end position="39"/>
    </location>
</feature>
<evidence type="ECO:0000256" key="1">
    <source>
        <dbReference type="SAM" id="Phobius"/>
    </source>
</evidence>
<sequence>MKIVPENFDRVSIYPTAPEGGLCFSRVCMYVCIIVWHALQPKRLDEFWLARSTLFLVRFLLTPLPLLLISLVTRFNSRHTKLTVSTVFSVSDHDPEVWIPDLIAVEIP</sequence>
<evidence type="ECO:0000313" key="2">
    <source>
        <dbReference type="EMBL" id="SOQ49782.1"/>
    </source>
</evidence>
<accession>A0A2H1WAA8</accession>
<reference evidence="2" key="1">
    <citation type="submission" date="2016-07" db="EMBL/GenBank/DDBJ databases">
        <authorList>
            <person name="Bretaudeau A."/>
        </authorList>
    </citation>
    <scope>NUCLEOTIDE SEQUENCE</scope>
    <source>
        <strain evidence="2">Rice</strain>
        <tissue evidence="2">Whole body</tissue>
    </source>
</reference>
<feature type="transmembrane region" description="Helical" evidence="1">
    <location>
        <begin position="51"/>
        <end position="72"/>
    </location>
</feature>
<keyword evidence="1" id="KW-1133">Transmembrane helix</keyword>